<dbReference type="CDD" id="cd00146">
    <property type="entry name" value="PKD"/>
    <property type="match status" value="8"/>
</dbReference>
<accession>A0ABT6R8I3</accession>
<dbReference type="Pfam" id="PF18911">
    <property type="entry name" value="PKD_4"/>
    <property type="match status" value="10"/>
</dbReference>
<feature type="domain" description="PKD" evidence="7">
    <location>
        <begin position="41"/>
        <end position="109"/>
    </location>
</feature>
<feature type="domain" description="PKD" evidence="7">
    <location>
        <begin position="363"/>
        <end position="449"/>
    </location>
</feature>
<evidence type="ECO:0000256" key="6">
    <source>
        <dbReference type="SAM" id="SignalP"/>
    </source>
</evidence>
<name>A0ABT6R8I3_9BACT</name>
<sequence length="1641" mass="177802">MLSNSEVKKSLCFFVTIALIFFSKSSWAQLKADFTVDKIGGCSPLTIACINTTTGASANATYSWNLGNGNISANSDGASAIYRIEKTYTIKLTVTDGGKTSEASKQITVYKKPTVDFTTPDVKGCAPFDAKFTSNSSAGDGSISDYFWDFGDGNVQKGSTYQQVTHTYNFAQKPTVGLTVTNSYGCYTSLEKNLVEVKASLKASFSVNKAVYCDVSENVQFTNKTSGTGALSYNWDFGDGKSSDDKDPSHVYGKKGAYPAVLKVANSDGCKSVSDTQQVNVANFNIDFDAPATACQFADATFKDISTAGSTATIWEADGQRFENAGSNFTYKFQNAGDAIVTLINMYGTCAASASKKIKVNPGPVGGFTFDADGVCGTPVTVQFNDTSSNIVSRKWYFGANGATSTEKQPSYTYNTDGYYTVGLLITNANGCSSTINKTLNLFKPYVSIGSDVFEGCPGLRVNFMTSAADQIATYNWDFGDGKQSTDKLPQHVFDSIGQFNIVLTYTTKGKCTGTANTIVYVREKPKADFSAPTDICGNTIVTFTNNTVGYANNFRWDFGDGTPINFTSEFTTRHQYYDDKTFTVKLIAFNGQCSDTITKTDYIKVSPPFPKISGVKNTCDGTRGLVTFSQTSKKALTWSWDFGDGSPAIDLSADQPKIQHEYTKTGKYLTVLTSTNGNCTVKDSVNTFVLLKQQPKLSVELPEVCASGTLKGTLANLEENPTPDYLGYNYYLYRWEYLDGSLANVTANYPTYPNAWKTGFTGDINGFDVTKKGLRLIVSEANLGCTDTTNYVPLKIKGPTAAFSIKNDLVCLKSPVVFEDASTTSDNIAITKWEWDLGDGNTVVQTSNDDLSHTYTQPGSYPVSLKVTDAEGCSASTPLYYRSATVSGPQTDFSYYPDVVQPNTFVSFNNKIVNYPYLNGYKFKWTFTYDHTTDNFTYNPQKYYGKVGVDTVTLVATNVTSGCSDTATKIIGIKYVTAAFDFTTAYLNNNSCPPLVATFSNKSQFANSISWDFGDGSTADNLPNPKHTYQNAGIYTVILYAYGNNNSLDSSVQTIEVKGPYAILSADITYGCRQQKITLSAVVKNSTSYTWDFGDGNTVQTTDTFAVHTYNSVGSYTPALLLKDGSNCASTSEIDTQIIIDSLNAGFSKSPVVICDSGVVSFMPNVKSYSGDVLQQPLSYKWNFGTGVAQDTSAVSSPQFDFNRLGKYAVVLDVKTLYGCEKQFKDTVVVVHRPKGNINAPDYGCEDANLLFKGSADLQGVKWAWTFADGKDSAVQNPSHSYHVANSYSVSLIVSKDGCSDTSNHTIVIHTSPKINLQPKDSTICLGKTIQLNAHDGTQFAWTPDVAQGNSGQASPNVSPLTTTLYKVKTTNAFGCTSADSTLITVVQPFTLTVPANSFVCKGSSIELPVSGAATYVWTGNGLNDITSNHPIVTPLVPTTYIVTGTDAHHCFTSQSKITVDVKPLPTVNAGADIQLPTGNTVNLMATGSNDVVKWLWLPSTYLSCSNCESPVAAPRENMTYIVVGQTQFGCKAADTLNIKLVCSEGLFVPNAFTPNNDGKNDLFNLKGKGIKQIKHFQIFSRWGDIIFERSNFQIGDLNAAWDGKVNGNFVESGTYVYFVEAECDSGEIFTRKGTVVIIR</sequence>
<dbReference type="Pfam" id="PF13585">
    <property type="entry name" value="CHU_C"/>
    <property type="match status" value="1"/>
</dbReference>
<reference evidence="8 9" key="1">
    <citation type="submission" date="2023-05" db="EMBL/GenBank/DDBJ databases">
        <title>Genome sequence of Pinibacter sp. MAH-24.</title>
        <authorList>
            <person name="Huq M.A."/>
        </authorList>
    </citation>
    <scope>NUCLEOTIDE SEQUENCE [LARGE SCALE GENOMIC DNA]</scope>
    <source>
        <strain evidence="8 9">MAH-24</strain>
    </source>
</reference>
<evidence type="ECO:0000256" key="1">
    <source>
        <dbReference type="ARBA" id="ARBA00004141"/>
    </source>
</evidence>
<proteinExistence type="predicted"/>
<feature type="domain" description="PKD" evidence="7">
    <location>
        <begin position="1234"/>
        <end position="1310"/>
    </location>
</feature>
<dbReference type="InterPro" id="IPR035986">
    <property type="entry name" value="PKD_dom_sf"/>
</dbReference>
<evidence type="ECO:0000313" key="8">
    <source>
        <dbReference type="EMBL" id="MDI3318865.1"/>
    </source>
</evidence>
<feature type="domain" description="PKD" evidence="7">
    <location>
        <begin position="1009"/>
        <end position="1058"/>
    </location>
</feature>
<evidence type="ECO:0000256" key="5">
    <source>
        <dbReference type="ARBA" id="ARBA00023136"/>
    </source>
</evidence>
<dbReference type="Proteomes" id="UP001226434">
    <property type="component" value="Unassembled WGS sequence"/>
</dbReference>
<dbReference type="SMART" id="SM00089">
    <property type="entry name" value="PKD"/>
    <property type="match status" value="13"/>
</dbReference>
<dbReference type="SUPFAM" id="SSF49299">
    <property type="entry name" value="PKD domain"/>
    <property type="match status" value="12"/>
</dbReference>
<feature type="domain" description="PKD" evidence="7">
    <location>
        <begin position="525"/>
        <end position="591"/>
    </location>
</feature>
<dbReference type="Gene3D" id="2.60.40.10">
    <property type="entry name" value="Immunoglobulins"/>
    <property type="match status" value="12"/>
</dbReference>
<evidence type="ECO:0000313" key="9">
    <source>
        <dbReference type="Proteomes" id="UP001226434"/>
    </source>
</evidence>
<feature type="domain" description="PKD" evidence="7">
    <location>
        <begin position="215"/>
        <end position="286"/>
    </location>
</feature>
<feature type="domain" description="PKD" evidence="7">
    <location>
        <begin position="113"/>
        <end position="194"/>
    </location>
</feature>
<keyword evidence="3" id="KW-0677">Repeat</keyword>
<keyword evidence="4" id="KW-1133">Transmembrane helix</keyword>
<feature type="domain" description="PKD" evidence="7">
    <location>
        <begin position="608"/>
        <end position="677"/>
    </location>
</feature>
<feature type="domain" description="PKD" evidence="7">
    <location>
        <begin position="445"/>
        <end position="522"/>
    </location>
</feature>
<evidence type="ECO:0000256" key="2">
    <source>
        <dbReference type="ARBA" id="ARBA00022692"/>
    </source>
</evidence>
<dbReference type="InterPro" id="IPR013783">
    <property type="entry name" value="Ig-like_fold"/>
</dbReference>
<dbReference type="NCBIfam" id="TIGR04131">
    <property type="entry name" value="Bac_Flav_CTERM"/>
    <property type="match status" value="1"/>
</dbReference>
<organism evidence="8 9">
    <name type="scientific">Pinibacter soli</name>
    <dbReference type="NCBI Taxonomy" id="3044211"/>
    <lineage>
        <taxon>Bacteria</taxon>
        <taxon>Pseudomonadati</taxon>
        <taxon>Bacteroidota</taxon>
        <taxon>Chitinophagia</taxon>
        <taxon>Chitinophagales</taxon>
        <taxon>Chitinophagaceae</taxon>
        <taxon>Pinibacter</taxon>
    </lineage>
</organism>
<dbReference type="EMBL" id="JASBRG010000002">
    <property type="protein sequence ID" value="MDI3318865.1"/>
    <property type="molecule type" value="Genomic_DNA"/>
</dbReference>
<feature type="chain" id="PRO_5045604704" evidence="6">
    <location>
        <begin position="29"/>
        <end position="1641"/>
    </location>
</feature>
<dbReference type="RefSeq" id="WP_282332986.1">
    <property type="nucleotide sequence ID" value="NZ_JASBRG010000002.1"/>
</dbReference>
<feature type="domain" description="PKD" evidence="7">
    <location>
        <begin position="1086"/>
        <end position="1139"/>
    </location>
</feature>
<dbReference type="InterPro" id="IPR000601">
    <property type="entry name" value="PKD_dom"/>
</dbReference>
<dbReference type="InterPro" id="IPR026341">
    <property type="entry name" value="T9SS_type_B"/>
</dbReference>
<keyword evidence="9" id="KW-1185">Reference proteome</keyword>
<protein>
    <submittedName>
        <fullName evidence="8">PKD domain-containing protein</fullName>
    </submittedName>
</protein>
<evidence type="ECO:0000256" key="3">
    <source>
        <dbReference type="ARBA" id="ARBA00022737"/>
    </source>
</evidence>
<dbReference type="Pfam" id="PF00801">
    <property type="entry name" value="PKD"/>
    <property type="match status" value="1"/>
</dbReference>
<feature type="domain" description="PKD" evidence="7">
    <location>
        <begin position="1178"/>
        <end position="1220"/>
    </location>
</feature>
<dbReference type="PANTHER" id="PTHR46730">
    <property type="entry name" value="POLYCYSTIN-1"/>
    <property type="match status" value="1"/>
</dbReference>
<dbReference type="PROSITE" id="PS50093">
    <property type="entry name" value="PKD"/>
    <property type="match status" value="12"/>
</dbReference>
<keyword evidence="5" id="KW-0472">Membrane</keyword>
<keyword evidence="6" id="KW-0732">Signal</keyword>
<dbReference type="InterPro" id="IPR022409">
    <property type="entry name" value="PKD/Chitinase_dom"/>
</dbReference>
<feature type="domain" description="PKD" evidence="7">
    <location>
        <begin position="800"/>
        <end position="878"/>
    </location>
</feature>
<comment type="subcellular location">
    <subcellularLocation>
        <location evidence="1">Membrane</location>
        <topology evidence="1">Multi-pass membrane protein</topology>
    </subcellularLocation>
</comment>
<gene>
    <name evidence="8" type="ORF">QJ048_03730</name>
</gene>
<dbReference type="PANTHER" id="PTHR46730:SF4">
    <property type="entry name" value="POLYCYSTIC KIDNEY DISEASE PROTEIN 1-LIKE 1"/>
    <property type="match status" value="1"/>
</dbReference>
<feature type="signal peptide" evidence="6">
    <location>
        <begin position="1"/>
        <end position="28"/>
    </location>
</feature>
<evidence type="ECO:0000259" key="7">
    <source>
        <dbReference type="PROSITE" id="PS50093"/>
    </source>
</evidence>
<comment type="caution">
    <text evidence="8">The sequence shown here is derived from an EMBL/GenBank/DDBJ whole genome shotgun (WGS) entry which is preliminary data.</text>
</comment>
<evidence type="ECO:0000256" key="4">
    <source>
        <dbReference type="ARBA" id="ARBA00022989"/>
    </source>
</evidence>
<keyword evidence="2" id="KW-0812">Transmembrane</keyword>